<dbReference type="AlphaFoldDB" id="A0ABD8AJ62"/>
<sequence>MRHLKTEEWVKIFNAYDDFKNRKISKFEFEQISFSVKQNYWNKESLKRMLRKRKMYNLNTQSKTGKASKKGEGVGRRKGKFLTIRELIPLKMMKKMQQYNTITEFLAKITLMLILKILKK</sequence>
<organism evidence="1 2">
    <name type="scientific">Mycoplasmopsis cynos</name>
    <dbReference type="NCBI Taxonomy" id="171284"/>
    <lineage>
        <taxon>Bacteria</taxon>
        <taxon>Bacillati</taxon>
        <taxon>Mycoplasmatota</taxon>
        <taxon>Mycoplasmoidales</taxon>
        <taxon>Metamycoplasmataceae</taxon>
        <taxon>Mycoplasmopsis</taxon>
    </lineage>
</organism>
<protein>
    <recommendedName>
        <fullName evidence="3">EF-hand domain-containing protein</fullName>
    </recommendedName>
</protein>
<accession>A0ABD8AJ62</accession>
<reference evidence="1 2" key="1">
    <citation type="submission" date="2023-12" db="EMBL/GenBank/DDBJ databases">
        <title>Hybrid Genome Assemblies of Mycoplasma cynos and Mycoplasma felis isolated from Dogs and Cats with Infectious Respiratory Disease.</title>
        <authorList>
            <person name="Framst I."/>
            <person name="Cai H."/>
            <person name="Ramesh P."/>
            <person name="Maboni G."/>
        </authorList>
    </citation>
    <scope>NUCLEOTIDE SEQUENCE [LARGE SCALE GENOMIC DNA]</scope>
    <source>
        <strain evidence="1 2">30510</strain>
    </source>
</reference>
<dbReference type="Proteomes" id="UP001327314">
    <property type="component" value="Chromosome"/>
</dbReference>
<evidence type="ECO:0008006" key="3">
    <source>
        <dbReference type="Google" id="ProtNLM"/>
    </source>
</evidence>
<name>A0ABD8AJ62_9BACT</name>
<evidence type="ECO:0000313" key="1">
    <source>
        <dbReference type="EMBL" id="WQQ19739.1"/>
    </source>
</evidence>
<dbReference type="RefSeq" id="WP_284520671.1">
    <property type="nucleotide sequence ID" value="NZ_CP103987.1"/>
</dbReference>
<evidence type="ECO:0000313" key="2">
    <source>
        <dbReference type="Proteomes" id="UP001327314"/>
    </source>
</evidence>
<dbReference type="EMBL" id="CP141046">
    <property type="protein sequence ID" value="WQQ19739.1"/>
    <property type="molecule type" value="Genomic_DNA"/>
</dbReference>
<gene>
    <name evidence="1" type="ORF">RRG46_02730</name>
</gene>
<proteinExistence type="predicted"/>